<sequence length="183" mass="20662">MEEAGFHKNFRILDLFLRIAVLPFTAASIWVMVINNQATESYGEVEFSNLTGFKYLVWINAISAGYALVSVLVSCFRWLYCDWVLFIMDQVTAYLVVTSGSAVVEILYLAREGDREVSWSEVCSYFNKFCSKTKVSLVFHLFVFVCFLALSLISGFRLFSKFEAPSLSSSSNEVGNEVGRQEG</sequence>
<feature type="transmembrane region" description="Helical" evidence="8">
    <location>
        <begin position="137"/>
        <end position="159"/>
    </location>
</feature>
<comment type="subcellular location">
    <subcellularLocation>
        <location evidence="1 8">Cell membrane</location>
        <topology evidence="1 8">Multi-pass membrane protein</topology>
    </subcellularLocation>
</comment>
<keyword evidence="6 8" id="KW-1133">Transmembrane helix</keyword>
<dbReference type="Pfam" id="PF04535">
    <property type="entry name" value="CASP_dom"/>
    <property type="match status" value="1"/>
</dbReference>
<evidence type="ECO:0000256" key="7">
    <source>
        <dbReference type="ARBA" id="ARBA00023136"/>
    </source>
</evidence>
<evidence type="ECO:0000256" key="2">
    <source>
        <dbReference type="ARBA" id="ARBA00007651"/>
    </source>
</evidence>
<feature type="transmembrane region" description="Helical" evidence="8">
    <location>
        <begin position="12"/>
        <end position="35"/>
    </location>
</feature>
<keyword evidence="4 8" id="KW-1003">Cell membrane</keyword>
<dbReference type="AlphaFoldDB" id="A0A5P1FB39"/>
<dbReference type="InterPro" id="IPR006702">
    <property type="entry name" value="CASP_dom"/>
</dbReference>
<accession>A0A5P1FB39</accession>
<dbReference type="PANTHER" id="PTHR33573">
    <property type="entry name" value="CASP-LIKE PROTEIN 4A4"/>
    <property type="match status" value="1"/>
</dbReference>
<dbReference type="GO" id="GO:0005886">
    <property type="term" value="C:plasma membrane"/>
    <property type="evidence" value="ECO:0007669"/>
    <property type="project" value="UniProtKB-SubCell"/>
</dbReference>
<dbReference type="NCBIfam" id="TIGR01569">
    <property type="entry name" value="A_tha_TIGR01569"/>
    <property type="match status" value="1"/>
</dbReference>
<evidence type="ECO:0000256" key="3">
    <source>
        <dbReference type="ARBA" id="ARBA00011489"/>
    </source>
</evidence>
<keyword evidence="5 8" id="KW-0812">Transmembrane</keyword>
<organism evidence="10 11">
    <name type="scientific">Asparagus officinalis</name>
    <name type="common">Garden asparagus</name>
    <dbReference type="NCBI Taxonomy" id="4686"/>
    <lineage>
        <taxon>Eukaryota</taxon>
        <taxon>Viridiplantae</taxon>
        <taxon>Streptophyta</taxon>
        <taxon>Embryophyta</taxon>
        <taxon>Tracheophyta</taxon>
        <taxon>Spermatophyta</taxon>
        <taxon>Magnoliopsida</taxon>
        <taxon>Liliopsida</taxon>
        <taxon>Asparagales</taxon>
        <taxon>Asparagaceae</taxon>
        <taxon>Asparagoideae</taxon>
        <taxon>Asparagus</taxon>
    </lineage>
</organism>
<dbReference type="EMBL" id="CM007383">
    <property type="protein sequence ID" value="ONK74963.1"/>
    <property type="molecule type" value="Genomic_DNA"/>
</dbReference>
<feature type="transmembrane region" description="Helical" evidence="8">
    <location>
        <begin position="55"/>
        <end position="79"/>
    </location>
</feature>
<protein>
    <recommendedName>
        <fullName evidence="8">CASP-like protein</fullName>
    </recommendedName>
</protein>
<proteinExistence type="inferred from homology"/>
<keyword evidence="11" id="KW-1185">Reference proteome</keyword>
<evidence type="ECO:0000313" key="11">
    <source>
        <dbReference type="Proteomes" id="UP000243459"/>
    </source>
</evidence>
<evidence type="ECO:0000256" key="4">
    <source>
        <dbReference type="ARBA" id="ARBA00022475"/>
    </source>
</evidence>
<feature type="transmembrane region" description="Helical" evidence="8">
    <location>
        <begin position="91"/>
        <end position="110"/>
    </location>
</feature>
<dbReference type="Gramene" id="ONK74963">
    <property type="protein sequence ID" value="ONK74963"/>
    <property type="gene ID" value="A4U43_C03F11900"/>
</dbReference>
<name>A0A5P1FB39_ASPOF</name>
<feature type="domain" description="Casparian strip membrane protein" evidence="9">
    <location>
        <begin position="9"/>
        <end position="146"/>
    </location>
</feature>
<dbReference type="OrthoDB" id="755577at2759"/>
<dbReference type="PANTHER" id="PTHR33573:SF30">
    <property type="entry name" value="CASP-LIKE PROTEIN 2C1-RELATED"/>
    <property type="match status" value="1"/>
</dbReference>
<evidence type="ECO:0000259" key="9">
    <source>
        <dbReference type="Pfam" id="PF04535"/>
    </source>
</evidence>
<keyword evidence="7 8" id="KW-0472">Membrane</keyword>
<evidence type="ECO:0000313" key="10">
    <source>
        <dbReference type="EMBL" id="ONK74963.1"/>
    </source>
</evidence>
<dbReference type="InterPro" id="IPR006459">
    <property type="entry name" value="CASP/CASPL"/>
</dbReference>
<evidence type="ECO:0000256" key="6">
    <source>
        <dbReference type="ARBA" id="ARBA00022989"/>
    </source>
</evidence>
<dbReference type="OMA" id="CINAICA"/>
<reference evidence="11" key="1">
    <citation type="journal article" date="2017" name="Nat. Commun.">
        <title>The asparagus genome sheds light on the origin and evolution of a young Y chromosome.</title>
        <authorList>
            <person name="Harkess A."/>
            <person name="Zhou J."/>
            <person name="Xu C."/>
            <person name="Bowers J.E."/>
            <person name="Van der Hulst R."/>
            <person name="Ayyampalayam S."/>
            <person name="Mercati F."/>
            <person name="Riccardi P."/>
            <person name="McKain M.R."/>
            <person name="Kakrana A."/>
            <person name="Tang H."/>
            <person name="Ray J."/>
            <person name="Groenendijk J."/>
            <person name="Arikit S."/>
            <person name="Mathioni S.M."/>
            <person name="Nakano M."/>
            <person name="Shan H."/>
            <person name="Telgmann-Rauber A."/>
            <person name="Kanno A."/>
            <person name="Yue Z."/>
            <person name="Chen H."/>
            <person name="Li W."/>
            <person name="Chen Y."/>
            <person name="Xu X."/>
            <person name="Zhang Y."/>
            <person name="Luo S."/>
            <person name="Chen H."/>
            <person name="Gao J."/>
            <person name="Mao Z."/>
            <person name="Pires J.C."/>
            <person name="Luo M."/>
            <person name="Kudrna D."/>
            <person name="Wing R.A."/>
            <person name="Meyers B.C."/>
            <person name="Yi K."/>
            <person name="Kong H."/>
            <person name="Lavrijsen P."/>
            <person name="Sunseri F."/>
            <person name="Falavigna A."/>
            <person name="Ye Y."/>
            <person name="Leebens-Mack J.H."/>
            <person name="Chen G."/>
        </authorList>
    </citation>
    <scope>NUCLEOTIDE SEQUENCE [LARGE SCALE GENOMIC DNA]</scope>
    <source>
        <strain evidence="11">cv. DH0086</strain>
    </source>
</reference>
<evidence type="ECO:0000256" key="8">
    <source>
        <dbReference type="RuleBase" id="RU361233"/>
    </source>
</evidence>
<comment type="similarity">
    <text evidence="2 8">Belongs to the Casparian strip membrane proteins (CASP) family.</text>
</comment>
<evidence type="ECO:0000256" key="1">
    <source>
        <dbReference type="ARBA" id="ARBA00004651"/>
    </source>
</evidence>
<gene>
    <name evidence="10" type="ORF">A4U43_C03F11900</name>
</gene>
<comment type="subunit">
    <text evidence="3 8">Homodimer and heterodimers.</text>
</comment>
<dbReference type="Proteomes" id="UP000243459">
    <property type="component" value="Chromosome 3"/>
</dbReference>
<evidence type="ECO:0000256" key="5">
    <source>
        <dbReference type="ARBA" id="ARBA00022692"/>
    </source>
</evidence>